<evidence type="ECO:0008006" key="3">
    <source>
        <dbReference type="Google" id="ProtNLM"/>
    </source>
</evidence>
<reference evidence="1 2" key="1">
    <citation type="submission" date="2021-05" db="EMBL/GenBank/DDBJ databases">
        <title>Aequorivita echinoideorum JCM 30378 genome.</title>
        <authorList>
            <person name="Zhang H."/>
            <person name="Li C."/>
        </authorList>
    </citation>
    <scope>NUCLEOTIDE SEQUENCE [LARGE SCALE GENOMIC DNA]</scope>
    <source>
        <strain evidence="1 2">JCM30378</strain>
    </source>
</reference>
<protein>
    <recommendedName>
        <fullName evidence="3">Methyltransferase small domain-containing protein</fullName>
    </recommendedName>
</protein>
<gene>
    <name evidence="1" type="ORF">KIV10_05430</name>
</gene>
<sequence>MKEIVIDTNFQTPPEVCDYMASLVPTNADAILEPTPGTGNLVNALIKKGFTVISPPDYFVTRNIILKMNWDSIVMNPPFSTKSAFLDNAPEEFKTEKGMKFGYKLLQECMSISDNVIALMPWFTLSDSDVRLRFLHDFGIKSLTALPRKTFQYARIQTVVIELQKGWNKPTEFKVFERLKSNA</sequence>
<proteinExistence type="predicted"/>
<dbReference type="Proteomes" id="UP001297092">
    <property type="component" value="Unassembled WGS sequence"/>
</dbReference>
<dbReference type="SUPFAM" id="SSF53335">
    <property type="entry name" value="S-adenosyl-L-methionine-dependent methyltransferases"/>
    <property type="match status" value="1"/>
</dbReference>
<dbReference type="RefSeq" id="WP_214112474.1">
    <property type="nucleotide sequence ID" value="NZ_JAHCTB010000002.1"/>
</dbReference>
<evidence type="ECO:0000313" key="1">
    <source>
        <dbReference type="EMBL" id="MBT0607617.1"/>
    </source>
</evidence>
<dbReference type="InterPro" id="IPR029063">
    <property type="entry name" value="SAM-dependent_MTases_sf"/>
</dbReference>
<dbReference type="EMBL" id="JAHCTB010000002">
    <property type="protein sequence ID" value="MBT0607617.1"/>
    <property type="molecule type" value="Genomic_DNA"/>
</dbReference>
<dbReference type="PRINTS" id="PR00507">
    <property type="entry name" value="N12N6MTFRASE"/>
</dbReference>
<accession>A0ABS5S5H7</accession>
<name>A0ABS5S5H7_9FLAO</name>
<keyword evidence="2" id="KW-1185">Reference proteome</keyword>
<dbReference type="Gene3D" id="3.40.50.150">
    <property type="entry name" value="Vaccinia Virus protein VP39"/>
    <property type="match status" value="1"/>
</dbReference>
<dbReference type="InterPro" id="IPR002052">
    <property type="entry name" value="DNA_methylase_N6_adenine_CS"/>
</dbReference>
<organism evidence="1 2">
    <name type="scientific">Aequorivita echinoideorum</name>
    <dbReference type="NCBI Taxonomy" id="1549647"/>
    <lineage>
        <taxon>Bacteria</taxon>
        <taxon>Pseudomonadati</taxon>
        <taxon>Bacteroidota</taxon>
        <taxon>Flavobacteriia</taxon>
        <taxon>Flavobacteriales</taxon>
        <taxon>Flavobacteriaceae</taxon>
        <taxon>Aequorivita</taxon>
    </lineage>
</organism>
<comment type="caution">
    <text evidence="1">The sequence shown here is derived from an EMBL/GenBank/DDBJ whole genome shotgun (WGS) entry which is preliminary data.</text>
</comment>
<evidence type="ECO:0000313" key="2">
    <source>
        <dbReference type="Proteomes" id="UP001297092"/>
    </source>
</evidence>
<dbReference type="PROSITE" id="PS00092">
    <property type="entry name" value="N6_MTASE"/>
    <property type="match status" value="1"/>
</dbReference>